<evidence type="ECO:0000256" key="6">
    <source>
        <dbReference type="PIRSR" id="PIRSR601765-1"/>
    </source>
</evidence>
<dbReference type="AlphaFoldDB" id="A0A512HM38"/>
<gene>
    <name evidence="8" type="ORF">RNA01_34640</name>
</gene>
<feature type="binding site" evidence="6">
    <location>
        <position position="96"/>
    </location>
    <ligand>
        <name>Zn(2+)</name>
        <dbReference type="ChEBI" id="CHEBI:29105"/>
    </ligand>
</feature>
<dbReference type="OrthoDB" id="9797527at2"/>
<evidence type="ECO:0000256" key="7">
    <source>
        <dbReference type="RuleBase" id="RU003956"/>
    </source>
</evidence>
<feature type="binding site" evidence="6">
    <location>
        <position position="40"/>
    </location>
    <ligand>
        <name>Zn(2+)</name>
        <dbReference type="ChEBI" id="CHEBI:29105"/>
    </ligand>
</feature>
<evidence type="ECO:0000256" key="5">
    <source>
        <dbReference type="ARBA" id="ARBA00048348"/>
    </source>
</evidence>
<organism evidence="8 9">
    <name type="scientific">Ciceribacter naphthalenivorans</name>
    <dbReference type="NCBI Taxonomy" id="1118451"/>
    <lineage>
        <taxon>Bacteria</taxon>
        <taxon>Pseudomonadati</taxon>
        <taxon>Pseudomonadota</taxon>
        <taxon>Alphaproteobacteria</taxon>
        <taxon>Hyphomicrobiales</taxon>
        <taxon>Rhizobiaceae</taxon>
        <taxon>Ciceribacter</taxon>
    </lineage>
</organism>
<dbReference type="CDD" id="cd00883">
    <property type="entry name" value="beta_CA_cladeA"/>
    <property type="match status" value="1"/>
</dbReference>
<dbReference type="FunFam" id="3.40.1050.10:FF:000001">
    <property type="entry name" value="Carbonic anhydrase"/>
    <property type="match status" value="1"/>
</dbReference>
<dbReference type="Pfam" id="PF00484">
    <property type="entry name" value="Pro_CA"/>
    <property type="match status" value="1"/>
</dbReference>
<evidence type="ECO:0000313" key="9">
    <source>
        <dbReference type="Proteomes" id="UP000321717"/>
    </source>
</evidence>
<dbReference type="EC" id="4.2.1.1" evidence="7"/>
<dbReference type="GO" id="GO:0008270">
    <property type="term" value="F:zinc ion binding"/>
    <property type="evidence" value="ECO:0007669"/>
    <property type="project" value="UniProtKB-UniRule"/>
</dbReference>
<dbReference type="InterPro" id="IPR036874">
    <property type="entry name" value="Carbonic_anhydrase_sf"/>
</dbReference>
<dbReference type="Gene3D" id="3.40.1050.10">
    <property type="entry name" value="Carbonic anhydrase"/>
    <property type="match status" value="1"/>
</dbReference>
<keyword evidence="2 6" id="KW-0479">Metal-binding</keyword>
<dbReference type="PROSITE" id="PS00705">
    <property type="entry name" value="PROK_CO2_ANHYDRASE_2"/>
    <property type="match status" value="1"/>
</dbReference>
<evidence type="ECO:0000256" key="1">
    <source>
        <dbReference type="ARBA" id="ARBA00006217"/>
    </source>
</evidence>
<comment type="cofactor">
    <cofactor evidence="6">
        <name>Zn(2+)</name>
        <dbReference type="ChEBI" id="CHEBI:29105"/>
    </cofactor>
    <text evidence="6">Binds 1 zinc ion per subunit.</text>
</comment>
<comment type="function">
    <text evidence="7">Reversible hydration of carbon dioxide.</text>
</comment>
<keyword evidence="9" id="KW-1185">Reference proteome</keyword>
<proteinExistence type="inferred from homology"/>
<dbReference type="SUPFAM" id="SSF53056">
    <property type="entry name" value="beta-carbonic anhydrase, cab"/>
    <property type="match status" value="1"/>
</dbReference>
<comment type="catalytic activity">
    <reaction evidence="5 7">
        <text>hydrogencarbonate + H(+) = CO2 + H2O</text>
        <dbReference type="Rhea" id="RHEA:10748"/>
        <dbReference type="ChEBI" id="CHEBI:15377"/>
        <dbReference type="ChEBI" id="CHEBI:15378"/>
        <dbReference type="ChEBI" id="CHEBI:16526"/>
        <dbReference type="ChEBI" id="CHEBI:17544"/>
        <dbReference type="EC" id="4.2.1.1"/>
    </reaction>
</comment>
<protein>
    <recommendedName>
        <fullName evidence="7">Carbonic anhydrase</fullName>
        <ecNumber evidence="7">4.2.1.1</ecNumber>
    </recommendedName>
    <alternativeName>
        <fullName evidence="7">Carbonate dehydratase</fullName>
    </alternativeName>
</protein>
<comment type="similarity">
    <text evidence="1 7">Belongs to the beta-class carbonic anhydrase family.</text>
</comment>
<reference evidence="8 9" key="1">
    <citation type="submission" date="2019-07" db="EMBL/GenBank/DDBJ databases">
        <title>Whole genome shotgun sequence of Rhizobium naphthalenivorans NBRC 107585.</title>
        <authorList>
            <person name="Hosoyama A."/>
            <person name="Uohara A."/>
            <person name="Ohji S."/>
            <person name="Ichikawa N."/>
        </authorList>
    </citation>
    <scope>NUCLEOTIDE SEQUENCE [LARGE SCALE GENOMIC DNA]</scope>
    <source>
        <strain evidence="8 9">NBRC 107585</strain>
    </source>
</reference>
<keyword evidence="4 7" id="KW-0456">Lyase</keyword>
<dbReference type="PANTHER" id="PTHR11002">
    <property type="entry name" value="CARBONIC ANHYDRASE"/>
    <property type="match status" value="1"/>
</dbReference>
<dbReference type="PROSITE" id="PS00704">
    <property type="entry name" value="PROK_CO2_ANHYDRASE_1"/>
    <property type="match status" value="1"/>
</dbReference>
<feature type="binding site" evidence="6">
    <location>
        <position position="42"/>
    </location>
    <ligand>
        <name>Zn(2+)</name>
        <dbReference type="ChEBI" id="CHEBI:29105"/>
    </ligand>
</feature>
<dbReference type="SMART" id="SM00947">
    <property type="entry name" value="Pro_CA"/>
    <property type="match status" value="1"/>
</dbReference>
<evidence type="ECO:0000256" key="2">
    <source>
        <dbReference type="ARBA" id="ARBA00022723"/>
    </source>
</evidence>
<sequence>MLSDLFEHNVRWASAKCAEDPHYFDRLSALQRPDYLWIGCSDSRVPANVITGLEPGEVFVHRNVANLVHRADLNLLSVVEFAVETLEVKHIIVCGHYGCGGIRAAMDGQRHGIIDHWLQPIRDVAEANCAELSRIDETEEKLNRLCELTVASQVASLSQTPILQSAWRRGRPLTIHGWIYGLKDGLLRDLKCDCDRSVAAFRCDEANAPGFARDGKVPNACQS</sequence>
<dbReference type="GO" id="GO:0004089">
    <property type="term" value="F:carbonate dehydratase activity"/>
    <property type="evidence" value="ECO:0007669"/>
    <property type="project" value="UniProtKB-UniRule"/>
</dbReference>
<dbReference type="InterPro" id="IPR001765">
    <property type="entry name" value="Carbonic_anhydrase"/>
</dbReference>
<accession>A0A512HM38</accession>
<evidence type="ECO:0000256" key="3">
    <source>
        <dbReference type="ARBA" id="ARBA00022833"/>
    </source>
</evidence>
<dbReference type="Proteomes" id="UP000321717">
    <property type="component" value="Unassembled WGS sequence"/>
</dbReference>
<dbReference type="RefSeq" id="WP_147181461.1">
    <property type="nucleotide sequence ID" value="NZ_BJZP01000020.1"/>
</dbReference>
<evidence type="ECO:0000256" key="4">
    <source>
        <dbReference type="ARBA" id="ARBA00023239"/>
    </source>
</evidence>
<name>A0A512HM38_9HYPH</name>
<dbReference type="InterPro" id="IPR015892">
    <property type="entry name" value="Carbonic_anhydrase_CS"/>
</dbReference>
<dbReference type="EMBL" id="BJZP01000020">
    <property type="protein sequence ID" value="GEO86532.1"/>
    <property type="molecule type" value="Genomic_DNA"/>
</dbReference>
<feature type="binding site" evidence="6">
    <location>
        <position position="99"/>
    </location>
    <ligand>
        <name>Zn(2+)</name>
        <dbReference type="ChEBI" id="CHEBI:29105"/>
    </ligand>
</feature>
<keyword evidence="3 6" id="KW-0862">Zinc</keyword>
<dbReference type="NCBIfam" id="NF007756">
    <property type="entry name" value="PRK10437.1"/>
    <property type="match status" value="1"/>
</dbReference>
<dbReference type="GO" id="GO:0015976">
    <property type="term" value="P:carbon utilization"/>
    <property type="evidence" value="ECO:0007669"/>
    <property type="project" value="InterPro"/>
</dbReference>
<dbReference type="PANTHER" id="PTHR11002:SF76">
    <property type="entry name" value="CARBONIC ANHYDRASE"/>
    <property type="match status" value="1"/>
</dbReference>
<comment type="caution">
    <text evidence="8">The sequence shown here is derived from an EMBL/GenBank/DDBJ whole genome shotgun (WGS) entry which is preliminary data.</text>
</comment>
<evidence type="ECO:0000313" key="8">
    <source>
        <dbReference type="EMBL" id="GEO86532.1"/>
    </source>
</evidence>